<keyword evidence="5" id="KW-0720">Serine protease</keyword>
<keyword evidence="3" id="KW-0645">Protease</keyword>
<gene>
    <name evidence="8" type="ORF">TCEB3V08_LOCUS11173</name>
</gene>
<feature type="region of interest" description="Disordered" evidence="6">
    <location>
        <begin position="20"/>
        <end position="60"/>
    </location>
</feature>
<dbReference type="GO" id="GO:0005615">
    <property type="term" value="C:extracellular space"/>
    <property type="evidence" value="ECO:0007669"/>
    <property type="project" value="TreeGrafter"/>
</dbReference>
<keyword evidence="2" id="KW-0964">Secreted</keyword>
<dbReference type="SUPFAM" id="SSF50494">
    <property type="entry name" value="Trypsin-like serine proteases"/>
    <property type="match status" value="1"/>
</dbReference>
<dbReference type="InterPro" id="IPR043504">
    <property type="entry name" value="Peptidase_S1_PA_chymotrypsin"/>
</dbReference>
<feature type="compositionally biased region" description="Basic and acidic residues" evidence="6">
    <location>
        <begin position="48"/>
        <end position="57"/>
    </location>
</feature>
<dbReference type="PANTHER" id="PTHR24264:SF65">
    <property type="entry name" value="SRCR DOMAIN-CONTAINING PROTEIN"/>
    <property type="match status" value="1"/>
</dbReference>
<dbReference type="InterPro" id="IPR009003">
    <property type="entry name" value="Peptidase_S1_PA"/>
</dbReference>
<evidence type="ECO:0000256" key="6">
    <source>
        <dbReference type="SAM" id="MobiDB-lite"/>
    </source>
</evidence>
<feature type="domain" description="Peptidase S1" evidence="7">
    <location>
        <begin position="1"/>
        <end position="180"/>
    </location>
</feature>
<dbReference type="GO" id="GO:0006508">
    <property type="term" value="P:proteolysis"/>
    <property type="evidence" value="ECO:0007669"/>
    <property type="project" value="UniProtKB-KW"/>
</dbReference>
<evidence type="ECO:0000256" key="4">
    <source>
        <dbReference type="ARBA" id="ARBA00022801"/>
    </source>
</evidence>
<evidence type="ECO:0000256" key="5">
    <source>
        <dbReference type="ARBA" id="ARBA00022825"/>
    </source>
</evidence>
<dbReference type="Pfam" id="PF00089">
    <property type="entry name" value="Trypsin"/>
    <property type="match status" value="1"/>
</dbReference>
<evidence type="ECO:0000256" key="2">
    <source>
        <dbReference type="ARBA" id="ARBA00022525"/>
    </source>
</evidence>
<evidence type="ECO:0000256" key="3">
    <source>
        <dbReference type="ARBA" id="ARBA00022670"/>
    </source>
</evidence>
<sequence>MLQSELNREQPETLGITLALIQAPKEHVTSGPGKDPEQSSSLGNPLAPEHRTSDHDQTPPLRAVKLDVFPTKDCQKIHQRLAVKRGKTVCTYSEGKDSCSFPHGGPDLQFENHCSNERHSLTKSRLWCEKKGDSGGPLVCGPDDIQEGVTSFGQECAGKLKPGVFVRVAGYLRWIKNTVTKDKRSLIQDEDYRSLATKYQGPQGAEAVLILALMIVL</sequence>
<dbReference type="EMBL" id="OC322549">
    <property type="protein sequence ID" value="CAD7411953.1"/>
    <property type="molecule type" value="Genomic_DNA"/>
</dbReference>
<protein>
    <recommendedName>
        <fullName evidence="7">Peptidase S1 domain-containing protein</fullName>
    </recommendedName>
</protein>
<evidence type="ECO:0000256" key="1">
    <source>
        <dbReference type="ARBA" id="ARBA00004613"/>
    </source>
</evidence>
<dbReference type="SMART" id="SM00020">
    <property type="entry name" value="Tryp_SPc"/>
    <property type="match status" value="1"/>
</dbReference>
<dbReference type="GO" id="GO:0004252">
    <property type="term" value="F:serine-type endopeptidase activity"/>
    <property type="evidence" value="ECO:0007669"/>
    <property type="project" value="InterPro"/>
</dbReference>
<reference evidence="8" key="1">
    <citation type="submission" date="2020-11" db="EMBL/GenBank/DDBJ databases">
        <authorList>
            <person name="Tran Van P."/>
        </authorList>
    </citation>
    <scope>NUCLEOTIDE SEQUENCE</scope>
</reference>
<keyword evidence="4" id="KW-0378">Hydrolase</keyword>
<dbReference type="InterPro" id="IPR050127">
    <property type="entry name" value="Serine_Proteases_S1"/>
</dbReference>
<proteinExistence type="predicted"/>
<dbReference type="PANTHER" id="PTHR24264">
    <property type="entry name" value="TRYPSIN-RELATED"/>
    <property type="match status" value="1"/>
</dbReference>
<name>A0A7R9DDS2_TIMCR</name>
<accession>A0A7R9DDS2</accession>
<organism evidence="8">
    <name type="scientific">Timema cristinae</name>
    <name type="common">Walking stick</name>
    <dbReference type="NCBI Taxonomy" id="61476"/>
    <lineage>
        <taxon>Eukaryota</taxon>
        <taxon>Metazoa</taxon>
        <taxon>Ecdysozoa</taxon>
        <taxon>Arthropoda</taxon>
        <taxon>Hexapoda</taxon>
        <taxon>Insecta</taxon>
        <taxon>Pterygota</taxon>
        <taxon>Neoptera</taxon>
        <taxon>Polyneoptera</taxon>
        <taxon>Phasmatodea</taxon>
        <taxon>Timematodea</taxon>
        <taxon>Timematoidea</taxon>
        <taxon>Timematidae</taxon>
        <taxon>Timema</taxon>
    </lineage>
</organism>
<evidence type="ECO:0000313" key="8">
    <source>
        <dbReference type="EMBL" id="CAD7411953.1"/>
    </source>
</evidence>
<dbReference type="Gene3D" id="2.40.10.10">
    <property type="entry name" value="Trypsin-like serine proteases"/>
    <property type="match status" value="1"/>
</dbReference>
<dbReference type="PROSITE" id="PS50240">
    <property type="entry name" value="TRYPSIN_DOM"/>
    <property type="match status" value="1"/>
</dbReference>
<evidence type="ECO:0000259" key="7">
    <source>
        <dbReference type="PROSITE" id="PS50240"/>
    </source>
</evidence>
<comment type="subcellular location">
    <subcellularLocation>
        <location evidence="1">Secreted</location>
    </subcellularLocation>
</comment>
<dbReference type="InterPro" id="IPR001254">
    <property type="entry name" value="Trypsin_dom"/>
</dbReference>
<dbReference type="AlphaFoldDB" id="A0A7R9DDS2"/>